<sequence>VTGVAVGQTSRAISTARLHMLPRFHLPPINVLVSYSPSEGPKTLGVLILEGASRLDAFSGYPVPT</sequence>
<gene>
    <name evidence="1" type="ORF">METZ01_LOCUS32361</name>
</gene>
<feature type="non-terminal residue" evidence="1">
    <location>
        <position position="1"/>
    </location>
</feature>
<reference evidence="1" key="1">
    <citation type="submission" date="2018-05" db="EMBL/GenBank/DDBJ databases">
        <authorList>
            <person name="Lanie J.A."/>
            <person name="Ng W.-L."/>
            <person name="Kazmierczak K.M."/>
            <person name="Andrzejewski T.M."/>
            <person name="Davidsen T.M."/>
            <person name="Wayne K.J."/>
            <person name="Tettelin H."/>
            <person name="Glass J.I."/>
            <person name="Rusch D."/>
            <person name="Podicherti R."/>
            <person name="Tsui H.-C.T."/>
            <person name="Winkler M.E."/>
        </authorList>
    </citation>
    <scope>NUCLEOTIDE SEQUENCE</scope>
</reference>
<name>A0A381QNK5_9ZZZZ</name>
<proteinExistence type="predicted"/>
<accession>A0A381QNK5</accession>
<evidence type="ECO:0000313" key="1">
    <source>
        <dbReference type="EMBL" id="SUZ79507.1"/>
    </source>
</evidence>
<organism evidence="1">
    <name type="scientific">marine metagenome</name>
    <dbReference type="NCBI Taxonomy" id="408172"/>
    <lineage>
        <taxon>unclassified sequences</taxon>
        <taxon>metagenomes</taxon>
        <taxon>ecological metagenomes</taxon>
    </lineage>
</organism>
<dbReference type="AlphaFoldDB" id="A0A381QNK5"/>
<protein>
    <submittedName>
        <fullName evidence="1">Uncharacterized protein</fullName>
    </submittedName>
</protein>
<dbReference type="EMBL" id="UINC01001389">
    <property type="protein sequence ID" value="SUZ79507.1"/>
    <property type="molecule type" value="Genomic_DNA"/>
</dbReference>